<accession>A0A2P7U2V4</accession>
<dbReference type="AlphaFoldDB" id="A0A2P7U2V4"/>
<dbReference type="RefSeq" id="WP_106740009.1">
    <property type="nucleotide sequence ID" value="NZ_PXYY01000004.1"/>
</dbReference>
<proteinExistence type="predicted"/>
<reference evidence="1 2" key="1">
    <citation type="submission" date="2018-03" db="EMBL/GenBank/DDBJ databases">
        <title>Neisseria weixii sp. nov., isolated from the intestinal contents of Tibetan Plateau pika (Ochotona curzoniae) in Yushu, Qinghai Province, China.</title>
        <authorList>
            <person name="Gui Z."/>
        </authorList>
    </citation>
    <scope>NUCLEOTIDE SEQUENCE [LARGE SCALE GENOMIC DNA]</scope>
    <source>
        <strain evidence="1 2">ATCC 51483</strain>
    </source>
</reference>
<gene>
    <name evidence="1" type="ORF">C7N83_01130</name>
</gene>
<comment type="caution">
    <text evidence="1">The sequence shown here is derived from an EMBL/GenBank/DDBJ whole genome shotgun (WGS) entry which is preliminary data.</text>
</comment>
<name>A0A2P7U2V4_9NEIS</name>
<evidence type="ECO:0000313" key="1">
    <source>
        <dbReference type="EMBL" id="PSJ81310.1"/>
    </source>
</evidence>
<keyword evidence="2" id="KW-1185">Reference proteome</keyword>
<dbReference type="EMBL" id="PXYY01000004">
    <property type="protein sequence ID" value="PSJ81310.1"/>
    <property type="molecule type" value="Genomic_DNA"/>
</dbReference>
<evidence type="ECO:0000313" key="2">
    <source>
        <dbReference type="Proteomes" id="UP000241868"/>
    </source>
</evidence>
<sequence length="198" mass="23573">MANELQQPCSRREIVKSQDNIERVSNADIPEFLKPMIESGEITQWREFPNRFFVNGVDKARIIWHTDEQEFGYAYLNELPKEQFEKFRDTYNHIRTLHKAEKEHLYSAQEGALEKTGVKEVPTIRDVVPSSPEERLHTAKHRYLMQDTFLTQPERQKRQFKEYLMEKAVHDMPPDMQVKARANFYESQIIETAKEQDK</sequence>
<organism evidence="1 2">
    <name type="scientific">Neisseria iguanae</name>
    <dbReference type="NCBI Taxonomy" id="90242"/>
    <lineage>
        <taxon>Bacteria</taxon>
        <taxon>Pseudomonadati</taxon>
        <taxon>Pseudomonadota</taxon>
        <taxon>Betaproteobacteria</taxon>
        <taxon>Neisseriales</taxon>
        <taxon>Neisseriaceae</taxon>
        <taxon>Neisseria</taxon>
    </lineage>
</organism>
<dbReference type="Proteomes" id="UP000241868">
    <property type="component" value="Unassembled WGS sequence"/>
</dbReference>
<protein>
    <submittedName>
        <fullName evidence="1">Uncharacterized protein</fullName>
    </submittedName>
</protein>